<keyword evidence="1" id="KW-0812">Transmembrane</keyword>
<sequence>MSTYQHVYRQFEKGFLGSCVLSVLLQSCVGGITAMKILQHGAGLSQMLQLFVVVIASLAVNGAIISVQSPKTVFNLLVGAQAICFLLIVANFFQWL</sequence>
<dbReference type="AlphaFoldDB" id="A0A2S0RHC8"/>
<protein>
    <submittedName>
        <fullName evidence="2">Uncharacterized protein</fullName>
    </submittedName>
</protein>
<reference evidence="2 3" key="1">
    <citation type="submission" date="2018-04" db="EMBL/GenBank/DDBJ databases">
        <title>Genome sequencing of Flavobacterium sp. HYN0048.</title>
        <authorList>
            <person name="Yi H."/>
            <person name="Baek C."/>
        </authorList>
    </citation>
    <scope>NUCLEOTIDE SEQUENCE [LARGE SCALE GENOMIC DNA]</scope>
    <source>
        <strain evidence="2 3">HYN0048</strain>
    </source>
</reference>
<dbReference type="RefSeq" id="WP_108372400.1">
    <property type="nucleotide sequence ID" value="NZ_CP028811.1"/>
</dbReference>
<feature type="transmembrane region" description="Helical" evidence="1">
    <location>
        <begin position="15"/>
        <end position="35"/>
    </location>
</feature>
<name>A0A2S0RHC8_9FLAO</name>
<dbReference type="OrthoDB" id="1467832at2"/>
<keyword evidence="1" id="KW-1133">Transmembrane helix</keyword>
<evidence type="ECO:0000313" key="2">
    <source>
        <dbReference type="EMBL" id="AWA30929.1"/>
    </source>
</evidence>
<feature type="transmembrane region" description="Helical" evidence="1">
    <location>
        <begin position="73"/>
        <end position="93"/>
    </location>
</feature>
<keyword evidence="3" id="KW-1185">Reference proteome</keyword>
<dbReference type="Proteomes" id="UP000244193">
    <property type="component" value="Chromosome"/>
</dbReference>
<keyword evidence="1" id="KW-0472">Membrane</keyword>
<gene>
    <name evidence="2" type="ORF">HYN48_13065</name>
</gene>
<feature type="transmembrane region" description="Helical" evidence="1">
    <location>
        <begin position="47"/>
        <end position="67"/>
    </location>
</feature>
<evidence type="ECO:0000313" key="3">
    <source>
        <dbReference type="Proteomes" id="UP000244193"/>
    </source>
</evidence>
<organism evidence="2 3">
    <name type="scientific">Flavobacterium magnum</name>
    <dbReference type="NCBI Taxonomy" id="2162713"/>
    <lineage>
        <taxon>Bacteria</taxon>
        <taxon>Pseudomonadati</taxon>
        <taxon>Bacteroidota</taxon>
        <taxon>Flavobacteriia</taxon>
        <taxon>Flavobacteriales</taxon>
        <taxon>Flavobacteriaceae</taxon>
        <taxon>Flavobacterium</taxon>
    </lineage>
</organism>
<dbReference type="KEGG" id="fmg:HYN48_13065"/>
<dbReference type="EMBL" id="CP028811">
    <property type="protein sequence ID" value="AWA30929.1"/>
    <property type="molecule type" value="Genomic_DNA"/>
</dbReference>
<proteinExistence type="predicted"/>
<accession>A0A2S0RHC8</accession>
<evidence type="ECO:0000256" key="1">
    <source>
        <dbReference type="SAM" id="Phobius"/>
    </source>
</evidence>